<evidence type="ECO:0000256" key="1">
    <source>
        <dbReference type="SAM" id="MobiDB-lite"/>
    </source>
</evidence>
<keyword evidence="2" id="KW-0472">Membrane</keyword>
<evidence type="ECO:0000313" key="4">
    <source>
        <dbReference type="Proteomes" id="UP000318878"/>
    </source>
</evidence>
<feature type="region of interest" description="Disordered" evidence="1">
    <location>
        <begin position="150"/>
        <end position="171"/>
    </location>
</feature>
<dbReference type="EMBL" id="SJPF01000002">
    <property type="protein sequence ID" value="TWT34522.1"/>
    <property type="molecule type" value="Genomic_DNA"/>
</dbReference>
<dbReference type="AlphaFoldDB" id="A0A5C5V9Y7"/>
<dbReference type="Pfam" id="PF07963">
    <property type="entry name" value="N_methyl"/>
    <property type="match status" value="1"/>
</dbReference>
<feature type="transmembrane region" description="Helical" evidence="2">
    <location>
        <begin position="21"/>
        <end position="43"/>
    </location>
</feature>
<proteinExistence type="predicted"/>
<accession>A0A5C5V9Y7</accession>
<comment type="caution">
    <text evidence="3">The sequence shown here is derived from an EMBL/GenBank/DDBJ whole genome shotgun (WGS) entry which is preliminary data.</text>
</comment>
<reference evidence="3 4" key="1">
    <citation type="submission" date="2019-02" db="EMBL/GenBank/DDBJ databases">
        <title>Deep-cultivation of Planctomycetes and their phenomic and genomic characterization uncovers novel biology.</title>
        <authorList>
            <person name="Wiegand S."/>
            <person name="Jogler M."/>
            <person name="Boedeker C."/>
            <person name="Pinto D."/>
            <person name="Vollmers J."/>
            <person name="Rivas-Marin E."/>
            <person name="Kohn T."/>
            <person name="Peeters S.H."/>
            <person name="Heuer A."/>
            <person name="Rast P."/>
            <person name="Oberbeckmann S."/>
            <person name="Bunk B."/>
            <person name="Jeske O."/>
            <person name="Meyerdierks A."/>
            <person name="Storesund J.E."/>
            <person name="Kallscheuer N."/>
            <person name="Luecker S."/>
            <person name="Lage O.M."/>
            <person name="Pohl T."/>
            <person name="Merkel B.J."/>
            <person name="Hornburger P."/>
            <person name="Mueller R.-W."/>
            <person name="Bruemmer F."/>
            <person name="Labrenz M."/>
            <person name="Spormann A.M."/>
            <person name="Op Den Camp H."/>
            <person name="Overmann J."/>
            <person name="Amann R."/>
            <person name="Jetten M.S.M."/>
            <person name="Mascher T."/>
            <person name="Medema M.H."/>
            <person name="Devos D.P."/>
            <person name="Kaster A.-K."/>
            <person name="Ovreas L."/>
            <person name="Rohde M."/>
            <person name="Galperin M.Y."/>
            <person name="Jogler C."/>
        </authorList>
    </citation>
    <scope>NUCLEOTIDE SEQUENCE [LARGE SCALE GENOMIC DNA]</scope>
    <source>
        <strain evidence="3 4">Enr8</strain>
    </source>
</reference>
<keyword evidence="2" id="KW-1133">Transmembrane helix</keyword>
<protein>
    <recommendedName>
        <fullName evidence="5">Prepilin-type N-terminal cleavage/methylation domain-containing protein</fullName>
    </recommendedName>
</protein>
<gene>
    <name evidence="3" type="ORF">Enr8_19310</name>
</gene>
<dbReference type="InterPro" id="IPR012902">
    <property type="entry name" value="N_methyl_site"/>
</dbReference>
<keyword evidence="4" id="KW-1185">Reference proteome</keyword>
<feature type="compositionally biased region" description="Low complexity" evidence="1">
    <location>
        <begin position="154"/>
        <end position="171"/>
    </location>
</feature>
<dbReference type="Proteomes" id="UP000318878">
    <property type="component" value="Unassembled WGS sequence"/>
</dbReference>
<evidence type="ECO:0000313" key="3">
    <source>
        <dbReference type="EMBL" id="TWT34522.1"/>
    </source>
</evidence>
<evidence type="ECO:0000256" key="2">
    <source>
        <dbReference type="SAM" id="Phobius"/>
    </source>
</evidence>
<evidence type="ECO:0008006" key="5">
    <source>
        <dbReference type="Google" id="ProtNLM"/>
    </source>
</evidence>
<keyword evidence="2" id="KW-0812">Transmembrane</keyword>
<organism evidence="3 4">
    <name type="scientific">Blastopirellula retiformator</name>
    <dbReference type="NCBI Taxonomy" id="2527970"/>
    <lineage>
        <taxon>Bacteria</taxon>
        <taxon>Pseudomonadati</taxon>
        <taxon>Planctomycetota</taxon>
        <taxon>Planctomycetia</taxon>
        <taxon>Pirellulales</taxon>
        <taxon>Pirellulaceae</taxon>
        <taxon>Blastopirellula</taxon>
    </lineage>
</organism>
<name>A0A5C5V9Y7_9BACT</name>
<sequence>MSGLMHRLSSRAPNRTSRGFSLIEVVLAFAILAGSLAVLGQLISIGFRSAREAEGLTESQMLCQTIMDEIIVGVRLPDPVSDIPIDMLTDSSVVIPNRTADWVYSIDSQPSAMEGLLAVQVIVRRANATSLANADQFELIRWIPDPEADLLEMPDSSDPNSTTSSSSGGAI</sequence>